<protein>
    <submittedName>
        <fullName evidence="2">Uncharacterized protein</fullName>
    </submittedName>
</protein>
<keyword evidence="3" id="KW-1185">Reference proteome</keyword>
<gene>
    <name evidence="2" type="ORF">RRG08_034300</name>
</gene>
<dbReference type="AlphaFoldDB" id="A0AAE1AH79"/>
<reference evidence="2" key="1">
    <citation type="journal article" date="2023" name="G3 (Bethesda)">
        <title>A reference genome for the long-term kleptoplast-retaining sea slug Elysia crispata morphotype clarki.</title>
        <authorList>
            <person name="Eastman K.E."/>
            <person name="Pendleton A.L."/>
            <person name="Shaikh M.A."/>
            <person name="Suttiyut T."/>
            <person name="Ogas R."/>
            <person name="Tomko P."/>
            <person name="Gavelis G."/>
            <person name="Widhalm J.R."/>
            <person name="Wisecaver J.H."/>
        </authorList>
    </citation>
    <scope>NUCLEOTIDE SEQUENCE</scope>
    <source>
        <strain evidence="2">ECLA1</strain>
    </source>
</reference>
<accession>A0AAE1AH79</accession>
<comment type="caution">
    <text evidence="2">The sequence shown here is derived from an EMBL/GenBank/DDBJ whole genome shotgun (WGS) entry which is preliminary data.</text>
</comment>
<feature type="region of interest" description="Disordered" evidence="1">
    <location>
        <begin position="1"/>
        <end position="69"/>
    </location>
</feature>
<name>A0AAE1AH79_9GAST</name>
<organism evidence="2 3">
    <name type="scientific">Elysia crispata</name>
    <name type="common">lettuce slug</name>
    <dbReference type="NCBI Taxonomy" id="231223"/>
    <lineage>
        <taxon>Eukaryota</taxon>
        <taxon>Metazoa</taxon>
        <taxon>Spiralia</taxon>
        <taxon>Lophotrochozoa</taxon>
        <taxon>Mollusca</taxon>
        <taxon>Gastropoda</taxon>
        <taxon>Heterobranchia</taxon>
        <taxon>Euthyneura</taxon>
        <taxon>Panpulmonata</taxon>
        <taxon>Sacoglossa</taxon>
        <taxon>Placobranchoidea</taxon>
        <taxon>Plakobranchidae</taxon>
        <taxon>Elysia</taxon>
    </lineage>
</organism>
<dbReference type="Proteomes" id="UP001283361">
    <property type="component" value="Unassembled WGS sequence"/>
</dbReference>
<evidence type="ECO:0000313" key="3">
    <source>
        <dbReference type="Proteomes" id="UP001283361"/>
    </source>
</evidence>
<proteinExistence type="predicted"/>
<feature type="compositionally biased region" description="Basic and acidic residues" evidence="1">
    <location>
        <begin position="1"/>
        <end position="33"/>
    </location>
</feature>
<sequence length="83" mass="9551">MARQDQMRNEEGKGESDKQTDDQTELREKESHNKNKPQIGTRFEREAFRAEGRAPLPHRNKMSHLPGSNRETVCLGVYGVKRG</sequence>
<feature type="compositionally biased region" description="Basic and acidic residues" evidence="1">
    <location>
        <begin position="42"/>
        <end position="52"/>
    </location>
</feature>
<evidence type="ECO:0000313" key="2">
    <source>
        <dbReference type="EMBL" id="KAK3787597.1"/>
    </source>
</evidence>
<dbReference type="EMBL" id="JAWDGP010001849">
    <property type="protein sequence ID" value="KAK3787597.1"/>
    <property type="molecule type" value="Genomic_DNA"/>
</dbReference>
<evidence type="ECO:0000256" key="1">
    <source>
        <dbReference type="SAM" id="MobiDB-lite"/>
    </source>
</evidence>